<feature type="transmembrane region" description="Helical" evidence="5">
    <location>
        <begin position="198"/>
        <end position="216"/>
    </location>
</feature>
<comment type="caution">
    <text evidence="9">The sequence shown here is derived from an EMBL/GenBank/DDBJ whole genome shotgun (WGS) entry which is preliminary data.</text>
</comment>
<keyword evidence="3 5" id="KW-1133">Transmembrane helix</keyword>
<evidence type="ECO:0000259" key="6">
    <source>
        <dbReference type="Pfam" id="PF00534"/>
    </source>
</evidence>
<dbReference type="InterPro" id="IPR007267">
    <property type="entry name" value="GtrA_DPMS_TM"/>
</dbReference>
<dbReference type="Pfam" id="PF00534">
    <property type="entry name" value="Glycos_transf_1"/>
    <property type="match status" value="1"/>
</dbReference>
<keyword evidence="4 5" id="KW-0472">Membrane</keyword>
<feature type="transmembrane region" description="Helical" evidence="5">
    <location>
        <begin position="16"/>
        <end position="37"/>
    </location>
</feature>
<dbReference type="GO" id="GO:0000271">
    <property type="term" value="P:polysaccharide biosynthetic process"/>
    <property type="evidence" value="ECO:0007669"/>
    <property type="project" value="InterPro"/>
</dbReference>
<evidence type="ECO:0000256" key="4">
    <source>
        <dbReference type="ARBA" id="ARBA00023136"/>
    </source>
</evidence>
<feature type="domain" description="GtrA/DPMS transmembrane" evidence="7">
    <location>
        <begin position="18"/>
        <end position="136"/>
    </location>
</feature>
<evidence type="ECO:0000259" key="7">
    <source>
        <dbReference type="Pfam" id="PF04138"/>
    </source>
</evidence>
<dbReference type="CDD" id="cd03801">
    <property type="entry name" value="GT4_PimA-like"/>
    <property type="match status" value="1"/>
</dbReference>
<name>A0A1J4U3C8_9BACT</name>
<dbReference type="AlphaFoldDB" id="A0A1J4U3C8"/>
<evidence type="ECO:0000259" key="8">
    <source>
        <dbReference type="Pfam" id="PF13439"/>
    </source>
</evidence>
<feature type="transmembrane region" description="Helical" evidence="5">
    <location>
        <begin position="43"/>
        <end position="63"/>
    </location>
</feature>
<dbReference type="EMBL" id="MNVB01000042">
    <property type="protein sequence ID" value="OIO17102.1"/>
    <property type="molecule type" value="Genomic_DNA"/>
</dbReference>
<accession>A0A1J4U3C8</accession>
<evidence type="ECO:0008006" key="11">
    <source>
        <dbReference type="Google" id="ProtNLM"/>
    </source>
</evidence>
<dbReference type="Proteomes" id="UP000182465">
    <property type="component" value="Unassembled WGS sequence"/>
</dbReference>
<dbReference type="Pfam" id="PF13439">
    <property type="entry name" value="Glyco_transf_4"/>
    <property type="match status" value="1"/>
</dbReference>
<dbReference type="Gene3D" id="3.40.50.2000">
    <property type="entry name" value="Glycogen Phosphorylase B"/>
    <property type="match status" value="2"/>
</dbReference>
<protein>
    <recommendedName>
        <fullName evidence="11">GtrA-like protein domain-containing protein</fullName>
    </recommendedName>
</protein>
<dbReference type="InterPro" id="IPR028098">
    <property type="entry name" value="Glyco_trans_4-like_N"/>
</dbReference>
<feature type="transmembrane region" description="Helical" evidence="5">
    <location>
        <begin position="228"/>
        <end position="247"/>
    </location>
</feature>
<evidence type="ECO:0000256" key="5">
    <source>
        <dbReference type="SAM" id="Phobius"/>
    </source>
</evidence>
<reference evidence="9 10" key="1">
    <citation type="journal article" date="2016" name="Environ. Microbiol.">
        <title>Genomic resolution of a cold subsurface aquifer community provides metabolic insights for novel microbes adapted to high CO concentrations.</title>
        <authorList>
            <person name="Probst A.J."/>
            <person name="Castelle C.J."/>
            <person name="Singh A."/>
            <person name="Brown C.T."/>
            <person name="Anantharaman K."/>
            <person name="Sharon I."/>
            <person name="Hug L.A."/>
            <person name="Burstein D."/>
            <person name="Emerson J.B."/>
            <person name="Thomas B.C."/>
            <person name="Banfield J.F."/>
        </authorList>
    </citation>
    <scope>NUCLEOTIDE SEQUENCE [LARGE SCALE GENOMIC DNA]</scope>
    <source>
        <strain evidence="9">CG1_02_38_13</strain>
    </source>
</reference>
<evidence type="ECO:0000256" key="2">
    <source>
        <dbReference type="ARBA" id="ARBA00022692"/>
    </source>
</evidence>
<organism evidence="9 10">
    <name type="scientific">Candidatus Kuenenbacteria bacterium CG1_02_38_13</name>
    <dbReference type="NCBI Taxonomy" id="1805235"/>
    <lineage>
        <taxon>Bacteria</taxon>
        <taxon>Candidatus Kueneniibacteriota</taxon>
    </lineage>
</organism>
<feature type="domain" description="Glycosyl transferase family 1" evidence="6">
    <location>
        <begin position="353"/>
        <end position="509"/>
    </location>
</feature>
<evidence type="ECO:0000256" key="1">
    <source>
        <dbReference type="ARBA" id="ARBA00004141"/>
    </source>
</evidence>
<dbReference type="GO" id="GO:0016020">
    <property type="term" value="C:membrane"/>
    <property type="evidence" value="ECO:0007669"/>
    <property type="project" value="UniProtKB-SubCell"/>
</dbReference>
<dbReference type="InterPro" id="IPR050194">
    <property type="entry name" value="Glycosyltransferase_grp1"/>
</dbReference>
<dbReference type="PANTHER" id="PTHR45947">
    <property type="entry name" value="SULFOQUINOVOSYL TRANSFERASE SQD2"/>
    <property type="match status" value="1"/>
</dbReference>
<gene>
    <name evidence="9" type="ORF">AUJ29_01945</name>
</gene>
<dbReference type="SUPFAM" id="SSF53756">
    <property type="entry name" value="UDP-Glycosyltransferase/glycogen phosphorylase"/>
    <property type="match status" value="1"/>
</dbReference>
<sequence>MIYASLLSLYKKYSQFLKYCVGGGTAFVVDFSLLYFLTDIIGIWYLWSATLSFVIAAFVNYLIQKFWTFKVTHKKTNRISKQFFAFLAVQIVGLFINNTAIYALVDQLDIYYLVAKIIAAAIVLIWNFWASKKFVFHQTNEKSEMILAAEIFPPDIGGPATYTYRLAEYLLKRKYKLKIICYSTVLPAQSKEEFGKRITRISSFISLSVKYFLYFFKLLNMALHTRVIYAQGPVAAGLPAMLASIILRKKLVIKVVGDYAWEQAQTLGATRKSIDEWQKYPKSDAPRKSTNLKIKFLNFIEKTTVKKAAAIIVPSQYLKRIVMGWEVPESKIKVIYNSVEFDKQKILSKAEAQKKIGVQGDLIIMVARLVPWKGIDFLISLMPELKKINPNFKLLILGSGKEEGNLKKLIVSLRLEKDVIMPGRIDNSEMFSYYSAASIFVLNSSYEGLSHVILDAMYYRLPIIVTDVGGNGELILDDYNGLLVGYNDKEGWLKAINRLWFDKNLSKRLCSAPLVKMDIFSFERMIKETMKVLEC</sequence>
<evidence type="ECO:0000256" key="3">
    <source>
        <dbReference type="ARBA" id="ARBA00022989"/>
    </source>
</evidence>
<comment type="subcellular location">
    <subcellularLocation>
        <location evidence="1">Membrane</location>
        <topology evidence="1">Multi-pass membrane protein</topology>
    </subcellularLocation>
</comment>
<dbReference type="Pfam" id="PF04138">
    <property type="entry name" value="GtrA_DPMS_TM"/>
    <property type="match status" value="1"/>
</dbReference>
<keyword evidence="2 5" id="KW-0812">Transmembrane</keyword>
<feature type="transmembrane region" description="Helical" evidence="5">
    <location>
        <begin position="110"/>
        <end position="129"/>
    </location>
</feature>
<dbReference type="InterPro" id="IPR001296">
    <property type="entry name" value="Glyco_trans_1"/>
</dbReference>
<proteinExistence type="predicted"/>
<feature type="domain" description="Glycosyltransferase subfamily 4-like N-terminal" evidence="8">
    <location>
        <begin position="156"/>
        <end position="342"/>
    </location>
</feature>
<evidence type="ECO:0000313" key="9">
    <source>
        <dbReference type="EMBL" id="OIO17102.1"/>
    </source>
</evidence>
<dbReference type="GO" id="GO:0016757">
    <property type="term" value="F:glycosyltransferase activity"/>
    <property type="evidence" value="ECO:0007669"/>
    <property type="project" value="InterPro"/>
</dbReference>
<feature type="transmembrane region" description="Helical" evidence="5">
    <location>
        <begin position="83"/>
        <end position="104"/>
    </location>
</feature>
<evidence type="ECO:0000313" key="10">
    <source>
        <dbReference type="Proteomes" id="UP000182465"/>
    </source>
</evidence>
<dbReference type="PANTHER" id="PTHR45947:SF3">
    <property type="entry name" value="SULFOQUINOVOSYL TRANSFERASE SQD2"/>
    <property type="match status" value="1"/>
</dbReference>